<organism evidence="1 2">
    <name type="scientific">Paenibacillus sediminis</name>
    <dbReference type="NCBI Taxonomy" id="664909"/>
    <lineage>
        <taxon>Bacteria</taxon>
        <taxon>Bacillati</taxon>
        <taxon>Bacillota</taxon>
        <taxon>Bacilli</taxon>
        <taxon>Bacillales</taxon>
        <taxon>Paenibacillaceae</taxon>
        <taxon>Paenibacillus</taxon>
    </lineage>
</organism>
<name>A0ABS4H0G2_9BACL</name>
<accession>A0ABS4H0G2</accession>
<sequence>MGVYSRVKDGTTEYALVNKGSDSWGDAAEDIQQPAGWSSDMFDSISKSEYFVVNHKDSEITMVGHSKGGAEAIANAVKNNKNAITFNPAIPSLRYYVSGVEKYTANLTNYVVTDEILNNTFGEVKIGKTVYLKTQHKTKWWYSPAFNVLQMIKNHKMDAVISALKEEKYN</sequence>
<gene>
    <name evidence="1" type="ORF">J2Z20_000874</name>
</gene>
<dbReference type="SUPFAM" id="SSF53474">
    <property type="entry name" value="alpha/beta-Hydrolases"/>
    <property type="match status" value="1"/>
</dbReference>
<evidence type="ECO:0000313" key="2">
    <source>
        <dbReference type="Proteomes" id="UP001519273"/>
    </source>
</evidence>
<comment type="caution">
    <text evidence="1">The sequence shown here is derived from an EMBL/GenBank/DDBJ whole genome shotgun (WGS) entry which is preliminary data.</text>
</comment>
<reference evidence="1 2" key="1">
    <citation type="submission" date="2021-03" db="EMBL/GenBank/DDBJ databases">
        <title>Genomic Encyclopedia of Type Strains, Phase IV (KMG-IV): sequencing the most valuable type-strain genomes for metagenomic binning, comparative biology and taxonomic classification.</title>
        <authorList>
            <person name="Goeker M."/>
        </authorList>
    </citation>
    <scope>NUCLEOTIDE SEQUENCE [LARGE SCALE GENOMIC DNA]</scope>
    <source>
        <strain evidence="1 2">DSM 23491</strain>
    </source>
</reference>
<proteinExistence type="predicted"/>
<dbReference type="EMBL" id="JAGGKP010000001">
    <property type="protein sequence ID" value="MBP1936013.1"/>
    <property type="molecule type" value="Genomic_DNA"/>
</dbReference>
<dbReference type="InterPro" id="IPR029058">
    <property type="entry name" value="AB_hydrolase_fold"/>
</dbReference>
<keyword evidence="2" id="KW-1185">Reference proteome</keyword>
<dbReference type="Proteomes" id="UP001519273">
    <property type="component" value="Unassembled WGS sequence"/>
</dbReference>
<evidence type="ECO:0000313" key="1">
    <source>
        <dbReference type="EMBL" id="MBP1936013.1"/>
    </source>
</evidence>
<evidence type="ECO:0008006" key="3">
    <source>
        <dbReference type="Google" id="ProtNLM"/>
    </source>
</evidence>
<dbReference type="Pfam" id="PF26363">
    <property type="entry name" value="Phospholipase-like"/>
    <property type="match status" value="1"/>
</dbReference>
<protein>
    <recommendedName>
        <fullName evidence="3">DUF2974 domain-containing protein</fullName>
    </recommendedName>
</protein>
<dbReference type="RefSeq" id="WP_209845758.1">
    <property type="nucleotide sequence ID" value="NZ_CBCRVE010000001.1"/>
</dbReference>